<dbReference type="OrthoDB" id="2324335at2759"/>
<keyword evidence="3" id="KW-1185">Reference proteome</keyword>
<dbReference type="EMBL" id="BEXD01000098">
    <property type="protein sequence ID" value="GBB84239.1"/>
    <property type="molecule type" value="Genomic_DNA"/>
</dbReference>
<dbReference type="SUPFAM" id="SSF81901">
    <property type="entry name" value="HCP-like"/>
    <property type="match status" value="1"/>
</dbReference>
<accession>A0A2Z6QEU8</accession>
<sequence length="299" mass="34440">MSNIKKTNRHYKLLAKEQQICEGFSHLIIQNFDKINEKEIEPTIQNIHENIFEEVLSIVIDSLVNLYFKEVNEGKDKKDRKQHILDCINNHHKINLQEICNWLLNNQNDSNSIYLLGYFNYHRIGMVTNEQNALELYQKAAGLGNNAAQFDLTILYTDRSDIDNNLDKTFKLSKMLAEKKYPGGINLLGYCYDIGIGTDINAQKAFELYQFAAKLGNSHGMNNLGCCYDNGIGTDINKQKAIELYQIAANFGHDIAQYNLALMYEHGDGIEKDVSQAIYWYKKSAEQGYDYAQNKLKYF</sequence>
<keyword evidence="2" id="KW-0418">Kinase</keyword>
<reference evidence="1 3" key="1">
    <citation type="submission" date="2017-11" db="EMBL/GenBank/DDBJ databases">
        <title>The genome of Rhizophagus clarus HR1 reveals common genetic basis of auxotrophy among arbuscular mycorrhizal fungi.</title>
        <authorList>
            <person name="Kobayashi Y."/>
        </authorList>
    </citation>
    <scope>NUCLEOTIDE SEQUENCE [LARGE SCALE GENOMIC DNA]</scope>
    <source>
        <strain evidence="1 3">HR1</strain>
    </source>
</reference>
<dbReference type="EMBL" id="BLAL01000197">
    <property type="protein sequence ID" value="GES91088.1"/>
    <property type="molecule type" value="Genomic_DNA"/>
</dbReference>
<comment type="caution">
    <text evidence="1">The sequence shown here is derived from an EMBL/GenBank/DDBJ whole genome shotgun (WGS) entry which is preliminary data.</text>
</comment>
<dbReference type="Proteomes" id="UP000615446">
    <property type="component" value="Unassembled WGS sequence"/>
</dbReference>
<gene>
    <name evidence="2" type="ORF">RCL2_001792000</name>
    <name evidence="1" type="ORF">RclHR1_10860009</name>
</gene>
<organism evidence="1 3">
    <name type="scientific">Rhizophagus clarus</name>
    <dbReference type="NCBI Taxonomy" id="94130"/>
    <lineage>
        <taxon>Eukaryota</taxon>
        <taxon>Fungi</taxon>
        <taxon>Fungi incertae sedis</taxon>
        <taxon>Mucoromycota</taxon>
        <taxon>Glomeromycotina</taxon>
        <taxon>Glomeromycetes</taxon>
        <taxon>Glomerales</taxon>
        <taxon>Glomeraceae</taxon>
        <taxon>Rhizophagus</taxon>
    </lineage>
</organism>
<dbReference type="Proteomes" id="UP000247702">
    <property type="component" value="Unassembled WGS sequence"/>
</dbReference>
<dbReference type="SMART" id="SM00671">
    <property type="entry name" value="SEL1"/>
    <property type="match status" value="5"/>
</dbReference>
<dbReference type="InterPro" id="IPR006597">
    <property type="entry name" value="Sel1-like"/>
</dbReference>
<proteinExistence type="predicted"/>
<keyword evidence="2" id="KW-0808">Transferase</keyword>
<name>A0A2Z6QEU8_9GLOM</name>
<evidence type="ECO:0000313" key="2">
    <source>
        <dbReference type="EMBL" id="GES91088.1"/>
    </source>
</evidence>
<dbReference type="Gene3D" id="1.25.40.10">
    <property type="entry name" value="Tetratricopeptide repeat domain"/>
    <property type="match status" value="1"/>
</dbReference>
<protein>
    <submittedName>
        <fullName evidence="2">Kinase-like domain-containing protein</fullName>
    </submittedName>
</protein>
<dbReference type="AlphaFoldDB" id="A0A2Z6QEU8"/>
<dbReference type="InterPro" id="IPR011990">
    <property type="entry name" value="TPR-like_helical_dom_sf"/>
</dbReference>
<evidence type="ECO:0000313" key="3">
    <source>
        <dbReference type="Proteomes" id="UP000247702"/>
    </source>
</evidence>
<dbReference type="GO" id="GO:0016301">
    <property type="term" value="F:kinase activity"/>
    <property type="evidence" value="ECO:0007669"/>
    <property type="project" value="UniProtKB-KW"/>
</dbReference>
<dbReference type="PANTHER" id="PTHR43628:SF1">
    <property type="entry name" value="CHITIN SYNTHASE REGULATORY FACTOR 2-RELATED"/>
    <property type="match status" value="1"/>
</dbReference>
<reference evidence="2" key="2">
    <citation type="submission" date="2019-10" db="EMBL/GenBank/DDBJ databases">
        <title>Conservation and host-specific expression of non-tandemly repeated heterogenous ribosome RNA gene in arbuscular mycorrhizal fungi.</title>
        <authorList>
            <person name="Maeda T."/>
            <person name="Kobayashi Y."/>
            <person name="Nakagawa T."/>
            <person name="Ezawa T."/>
            <person name="Yamaguchi K."/>
            <person name="Bino T."/>
            <person name="Nishimoto Y."/>
            <person name="Shigenobu S."/>
            <person name="Kawaguchi M."/>
        </authorList>
    </citation>
    <scope>NUCLEOTIDE SEQUENCE</scope>
    <source>
        <strain evidence="2">HR1</strain>
    </source>
</reference>
<dbReference type="PANTHER" id="PTHR43628">
    <property type="entry name" value="ACTIVATOR OF C KINASE PROTEIN 1-RELATED"/>
    <property type="match status" value="1"/>
</dbReference>
<dbReference type="InterPro" id="IPR052945">
    <property type="entry name" value="Mitotic_Regulator"/>
</dbReference>
<dbReference type="Pfam" id="PF08238">
    <property type="entry name" value="Sel1"/>
    <property type="match status" value="4"/>
</dbReference>
<evidence type="ECO:0000313" key="1">
    <source>
        <dbReference type="EMBL" id="GBB84239.1"/>
    </source>
</evidence>